<dbReference type="Proteomes" id="UP000006744">
    <property type="component" value="Plasmid pG9842_209"/>
</dbReference>
<evidence type="ECO:0000313" key="1">
    <source>
        <dbReference type="EMBL" id="ACK98668.1"/>
    </source>
</evidence>
<dbReference type="EMBL" id="CP001187">
    <property type="protein sequence ID" value="ACK98668.1"/>
    <property type="molecule type" value="Genomic_DNA"/>
</dbReference>
<name>B7IZ39_BACC2</name>
<geneLocation type="plasmid" evidence="1 2">
    <name>pG9842_209</name>
</geneLocation>
<evidence type="ECO:0000313" key="2">
    <source>
        <dbReference type="Proteomes" id="UP000006744"/>
    </source>
</evidence>
<accession>B7IZ39</accession>
<dbReference type="AlphaFoldDB" id="B7IZ39"/>
<protein>
    <submittedName>
        <fullName evidence="1">Uncharacterized protein</fullName>
    </submittedName>
</protein>
<reference evidence="1 2" key="1">
    <citation type="submission" date="2008-10" db="EMBL/GenBank/DDBJ databases">
        <title>Genome sequence of Bacillus cereus G9842.</title>
        <authorList>
            <person name="Dodson R.J."/>
            <person name="Durkin A.S."/>
            <person name="Rosovitz M.J."/>
            <person name="Rasko D.A."/>
            <person name="Hoffmaster A."/>
            <person name="Ravel J."/>
            <person name="Sutton G."/>
        </authorList>
    </citation>
    <scope>NUCLEOTIDE SEQUENCE [LARGE SCALE GENOMIC DNA]</scope>
    <source>
        <strain evidence="1 2">G9842</strain>
        <plasmid evidence="1 2">pG9842_209</plasmid>
    </source>
</reference>
<dbReference type="HOGENOM" id="CLU_212476_0_0_9"/>
<dbReference type="KEGG" id="bcg:BCG9842_0016"/>
<organism evidence="1 2">
    <name type="scientific">Bacillus cereus (strain G9842)</name>
    <dbReference type="NCBI Taxonomy" id="405531"/>
    <lineage>
        <taxon>Bacteria</taxon>
        <taxon>Bacillati</taxon>
        <taxon>Bacillota</taxon>
        <taxon>Bacilli</taxon>
        <taxon>Bacillales</taxon>
        <taxon>Bacillaceae</taxon>
        <taxon>Bacillus</taxon>
        <taxon>Bacillus cereus group</taxon>
    </lineage>
</organism>
<dbReference type="RefSeq" id="WP_001047313.1">
    <property type="nucleotide sequence ID" value="NC_011775.1"/>
</dbReference>
<keyword evidence="1" id="KW-0614">Plasmid</keyword>
<gene>
    <name evidence="1" type="ordered locus">BCG9842_0016</name>
</gene>
<sequence>MNLEKFMTSHEISELNKLREELNNAFTEKQVKRLDLKINLLLNRVENRLKKNKTA</sequence>
<proteinExistence type="predicted"/>